<proteinExistence type="predicted"/>
<evidence type="ECO:0000313" key="3">
    <source>
        <dbReference type="Proteomes" id="UP000014974"/>
    </source>
</evidence>
<name>S7WKN3_9BACT</name>
<dbReference type="GO" id="GO:0006799">
    <property type="term" value="P:polyphosphate biosynthetic process"/>
    <property type="evidence" value="ECO:0007669"/>
    <property type="project" value="InterPro"/>
</dbReference>
<dbReference type="RefSeq" id="WP_020890748.1">
    <property type="nucleotide sequence ID" value="NZ_ATNM01000134.1"/>
</dbReference>
<dbReference type="AlphaFoldDB" id="S7WKN3"/>
<dbReference type="eggNOG" id="COG0855">
    <property type="taxonomic scope" value="Bacteria"/>
</dbReference>
<dbReference type="InterPro" id="IPR025200">
    <property type="entry name" value="PPK_C_dom2"/>
</dbReference>
<dbReference type="Gene3D" id="3.30.870.10">
    <property type="entry name" value="Endonuclease Chain A"/>
    <property type="match status" value="1"/>
</dbReference>
<dbReference type="InterPro" id="IPR003414">
    <property type="entry name" value="PP_kinase"/>
</dbReference>
<keyword evidence="2" id="KW-0808">Transferase</keyword>
<dbReference type="Proteomes" id="UP000014974">
    <property type="component" value="Unassembled WGS sequence"/>
</dbReference>
<dbReference type="Pfam" id="PF13090">
    <property type="entry name" value="PP_kinase_C"/>
    <property type="match status" value="1"/>
</dbReference>
<feature type="domain" description="Polyphosphate kinase C-terminal" evidence="1">
    <location>
        <begin position="1"/>
        <end position="120"/>
    </location>
</feature>
<gene>
    <name evidence="2" type="ORF">ADICYQ_3824</name>
</gene>
<dbReference type="GO" id="GO:0009358">
    <property type="term" value="C:polyphosphate kinase complex"/>
    <property type="evidence" value="ECO:0007669"/>
    <property type="project" value="InterPro"/>
</dbReference>
<dbReference type="GO" id="GO:0008976">
    <property type="term" value="F:polyphosphate kinase activity"/>
    <property type="evidence" value="ECO:0007669"/>
    <property type="project" value="UniProtKB-EC"/>
</dbReference>
<sequence>MIDKLRHAADEGVEIDLIVRGICCYHPQTKLQEKNIKVVSIIDRFLEHTRIYHFHNDGVSKVYLASADWMTRNLSRRIEVAFPILKESAKALLLAELDAQLHDNKKGRYVACKKENQFIEGDETIGSQEKMFELVSKYNF</sequence>
<dbReference type="PANTHER" id="PTHR30218">
    <property type="entry name" value="POLYPHOSPHATE KINASE"/>
    <property type="match status" value="1"/>
</dbReference>
<comment type="caution">
    <text evidence="2">The sequence shown here is derived from an EMBL/GenBank/DDBJ whole genome shotgun (WGS) entry which is preliminary data.</text>
</comment>
<accession>S7WKN3</accession>
<evidence type="ECO:0000259" key="1">
    <source>
        <dbReference type="Pfam" id="PF13090"/>
    </source>
</evidence>
<dbReference type="PANTHER" id="PTHR30218:SF0">
    <property type="entry name" value="POLYPHOSPHATE KINASE"/>
    <property type="match status" value="1"/>
</dbReference>
<keyword evidence="2" id="KW-0418">Kinase</keyword>
<dbReference type="EMBL" id="ATNM01000134">
    <property type="protein sequence ID" value="EPR67269.1"/>
    <property type="molecule type" value="Genomic_DNA"/>
</dbReference>
<evidence type="ECO:0000313" key="2">
    <source>
        <dbReference type="EMBL" id="EPR67269.1"/>
    </source>
</evidence>
<organism evidence="2 3">
    <name type="scientific">Cyclobacterium qasimii M12-11B</name>
    <dbReference type="NCBI Taxonomy" id="641524"/>
    <lineage>
        <taxon>Bacteria</taxon>
        <taxon>Pseudomonadati</taxon>
        <taxon>Bacteroidota</taxon>
        <taxon>Cytophagia</taxon>
        <taxon>Cytophagales</taxon>
        <taxon>Cyclobacteriaceae</taxon>
        <taxon>Cyclobacterium</taxon>
    </lineage>
</organism>
<dbReference type="EC" id="2.7.4.1" evidence="2"/>
<protein>
    <submittedName>
        <fullName evidence="2">Polyphosphate kinase</fullName>
        <ecNumber evidence="2">2.7.4.1</ecNumber>
    </submittedName>
</protein>
<dbReference type="SUPFAM" id="SSF56024">
    <property type="entry name" value="Phospholipase D/nuclease"/>
    <property type="match status" value="1"/>
</dbReference>
<reference evidence="2 3" key="1">
    <citation type="journal article" date="2013" name="Genome Announc.">
        <title>Draft Genome Sequence of Cyclobacterium qasimii Strain M12-11BT, Isolated from Arctic Marine Sediment.</title>
        <authorList>
            <person name="Shivaji S."/>
            <person name="Ara S."/>
            <person name="Singh A."/>
            <person name="Kumar Pinnaka A."/>
        </authorList>
    </citation>
    <scope>NUCLEOTIDE SEQUENCE [LARGE SCALE GENOMIC DNA]</scope>
    <source>
        <strain evidence="2 3">M12-11B</strain>
    </source>
</reference>
<dbReference type="STRING" id="641524.ADICYQ_3824"/>
<dbReference type="PATRIC" id="fig|641524.5.peg.3793"/>